<dbReference type="CDD" id="cd00093">
    <property type="entry name" value="HTH_XRE"/>
    <property type="match status" value="1"/>
</dbReference>
<evidence type="ECO:0000313" key="3">
    <source>
        <dbReference type="EMBL" id="CAA9494182.1"/>
    </source>
</evidence>
<dbReference type="InterPro" id="IPR050807">
    <property type="entry name" value="TransReg_Diox_bact_type"/>
</dbReference>
<dbReference type="Gene3D" id="1.10.260.40">
    <property type="entry name" value="lambda repressor-like DNA-binding domains"/>
    <property type="match status" value="1"/>
</dbReference>
<dbReference type="SMART" id="SM00530">
    <property type="entry name" value="HTH_XRE"/>
    <property type="match status" value="1"/>
</dbReference>
<dbReference type="GO" id="GO:0005829">
    <property type="term" value="C:cytosol"/>
    <property type="evidence" value="ECO:0007669"/>
    <property type="project" value="TreeGrafter"/>
</dbReference>
<reference evidence="3" key="1">
    <citation type="submission" date="2020-02" db="EMBL/GenBank/DDBJ databases">
        <authorList>
            <person name="Meier V. D."/>
        </authorList>
    </citation>
    <scope>NUCLEOTIDE SEQUENCE</scope>
    <source>
        <strain evidence="3">AVDCRST_MAG30</strain>
    </source>
</reference>
<dbReference type="InterPro" id="IPR013096">
    <property type="entry name" value="Cupin_2"/>
</dbReference>
<dbReference type="InterPro" id="IPR010982">
    <property type="entry name" value="Lambda_DNA-bd_dom_sf"/>
</dbReference>
<dbReference type="Pfam" id="PF01381">
    <property type="entry name" value="HTH_3"/>
    <property type="match status" value="1"/>
</dbReference>
<dbReference type="SUPFAM" id="SSF51182">
    <property type="entry name" value="RmlC-like cupins"/>
    <property type="match status" value="1"/>
</dbReference>
<protein>
    <submittedName>
        <fullName evidence="3">Transcriptional regulator SCO1200, Xre-family with cupin domain</fullName>
    </submittedName>
</protein>
<sequence length="194" mass="21275">MTSTATEEPVDARVRRRLRELRAEQGLTLQQVAERARIDVSTLSRLESGKRRLAIDHIPALAAALGVRADDLLGASPPQDPRVRGEPRSCDGMTMWPLTQRSPAAGLHAFKVLIDAGRRTPPGLEALPVHEGQDWMYVLSGRLRLVLGGDDLIIEPGEAVEFTTWTPHWFGAVDGPVEVIMIVGPHGERVHLHA</sequence>
<dbReference type="GO" id="GO:0003677">
    <property type="term" value="F:DNA binding"/>
    <property type="evidence" value="ECO:0007669"/>
    <property type="project" value="UniProtKB-KW"/>
</dbReference>
<dbReference type="PROSITE" id="PS50943">
    <property type="entry name" value="HTH_CROC1"/>
    <property type="match status" value="1"/>
</dbReference>
<dbReference type="InterPro" id="IPR011051">
    <property type="entry name" value="RmlC_Cupin_sf"/>
</dbReference>
<dbReference type="CDD" id="cd02209">
    <property type="entry name" value="cupin_XRE_C"/>
    <property type="match status" value="1"/>
</dbReference>
<feature type="domain" description="HTH cro/C1-type" evidence="2">
    <location>
        <begin position="18"/>
        <end position="72"/>
    </location>
</feature>
<dbReference type="EMBL" id="CADCVS010000214">
    <property type="protein sequence ID" value="CAA9494182.1"/>
    <property type="molecule type" value="Genomic_DNA"/>
</dbReference>
<evidence type="ECO:0000259" key="2">
    <source>
        <dbReference type="PROSITE" id="PS50943"/>
    </source>
</evidence>
<name>A0A6J4SKK2_9ACTN</name>
<accession>A0A6J4SKK2</accession>
<dbReference type="InterPro" id="IPR001387">
    <property type="entry name" value="Cro/C1-type_HTH"/>
</dbReference>
<dbReference type="InterPro" id="IPR014710">
    <property type="entry name" value="RmlC-like_jellyroll"/>
</dbReference>
<dbReference type="PANTHER" id="PTHR46797">
    <property type="entry name" value="HTH-TYPE TRANSCRIPTIONAL REGULATOR"/>
    <property type="match status" value="1"/>
</dbReference>
<evidence type="ECO:0000256" key="1">
    <source>
        <dbReference type="ARBA" id="ARBA00023125"/>
    </source>
</evidence>
<organism evidence="3">
    <name type="scientific">uncultured Solirubrobacteraceae bacterium</name>
    <dbReference type="NCBI Taxonomy" id="1162706"/>
    <lineage>
        <taxon>Bacteria</taxon>
        <taxon>Bacillati</taxon>
        <taxon>Actinomycetota</taxon>
        <taxon>Thermoleophilia</taxon>
        <taxon>Solirubrobacterales</taxon>
        <taxon>Solirubrobacteraceae</taxon>
        <taxon>environmental samples</taxon>
    </lineage>
</organism>
<dbReference type="SUPFAM" id="SSF47413">
    <property type="entry name" value="lambda repressor-like DNA-binding domains"/>
    <property type="match status" value="1"/>
</dbReference>
<dbReference type="Pfam" id="PF07883">
    <property type="entry name" value="Cupin_2"/>
    <property type="match status" value="1"/>
</dbReference>
<proteinExistence type="predicted"/>
<dbReference type="PANTHER" id="PTHR46797:SF1">
    <property type="entry name" value="METHYLPHOSPHONATE SYNTHASE"/>
    <property type="match status" value="1"/>
</dbReference>
<dbReference type="Gene3D" id="2.60.120.10">
    <property type="entry name" value="Jelly Rolls"/>
    <property type="match status" value="1"/>
</dbReference>
<keyword evidence="1" id="KW-0238">DNA-binding</keyword>
<dbReference type="AlphaFoldDB" id="A0A6J4SKK2"/>
<gene>
    <name evidence="3" type="ORF">AVDCRST_MAG30-1546</name>
</gene>
<dbReference type="GO" id="GO:0003700">
    <property type="term" value="F:DNA-binding transcription factor activity"/>
    <property type="evidence" value="ECO:0007669"/>
    <property type="project" value="TreeGrafter"/>
</dbReference>